<evidence type="ECO:0000313" key="1">
    <source>
        <dbReference type="EMBL" id="QEE21529.1"/>
    </source>
</evidence>
<proteinExistence type="predicted"/>
<sequence>MIPKIVHFTWKTEDLPKVMGRFFERWKALHPGWDIRLWTDATMREFVAREYSELLAIYDGYPRNIQRADSFRYMVLNRLGGIYSDLDVEPFKPVDELLRYEAFTGVEPDEHMGTDRTHAGVPYLFTNAFMGSVPEHPWWGEVLGLMPKVAKLQTFYSTGPSLVTASILRLPREQRPVLLMPLVWSPLRDGGLKTRKDAKVAGMVRHLAPIVEGKQGEALVSHLWLTTWVPWHKRSSHLAAPLQIPTHIKWWLRKRRYPELAATTIPDPLEIYDRQDFGPAAPGPKVFVGVRLDGDEGLRPALAAALKALSYPRDLMEFGFWSEAQGKAARAEVERSVAEFGGEVIFGGAREDAENRLLEAGAQAADKVLLVGGNVTEVPGDAIERLLGAPQPIVAANAVTASGDAGDDELFRYRYGGGFRFLYKAGAAWGMAQSTPELRTRLSEQAVFRVVPVDGIGDTFVMVDSKVVAAGVRYAADYKKHRGGAAFAIKARDCGFEAAGMPEVVVKVAPPDR</sequence>
<organism evidence="1 2">
    <name type="scientific">Paradevosia tibetensis</name>
    <dbReference type="NCBI Taxonomy" id="1447062"/>
    <lineage>
        <taxon>Bacteria</taxon>
        <taxon>Pseudomonadati</taxon>
        <taxon>Pseudomonadota</taxon>
        <taxon>Alphaproteobacteria</taxon>
        <taxon>Hyphomicrobiales</taxon>
        <taxon>Devosiaceae</taxon>
        <taxon>Paradevosia</taxon>
    </lineage>
</organism>
<dbReference type="KEGG" id="yti:FNA67_15635"/>
<dbReference type="RefSeq" id="WP_147656808.1">
    <property type="nucleotide sequence ID" value="NZ_BMFM01000001.1"/>
</dbReference>
<name>A0A5B9DRX2_9HYPH</name>
<evidence type="ECO:0000313" key="2">
    <source>
        <dbReference type="Proteomes" id="UP000321062"/>
    </source>
</evidence>
<dbReference type="InterPro" id="IPR051706">
    <property type="entry name" value="Glycosyltransferase_domain"/>
</dbReference>
<dbReference type="OrthoDB" id="277808at2"/>
<dbReference type="GO" id="GO:0000030">
    <property type="term" value="F:mannosyltransferase activity"/>
    <property type="evidence" value="ECO:0007669"/>
    <property type="project" value="TreeGrafter"/>
</dbReference>
<dbReference type="InterPro" id="IPR007577">
    <property type="entry name" value="GlycoTrfase_DXD_sugar-bd_CS"/>
</dbReference>
<protein>
    <submittedName>
        <fullName evidence="1">Uncharacterized protein</fullName>
    </submittedName>
</protein>
<gene>
    <name evidence="1" type="ORF">FNA67_15635</name>
</gene>
<dbReference type="Gene3D" id="3.90.550.20">
    <property type="match status" value="1"/>
</dbReference>
<dbReference type="Gene3D" id="3.90.550.10">
    <property type="entry name" value="Spore Coat Polysaccharide Biosynthesis Protein SpsA, Chain A"/>
    <property type="match status" value="1"/>
</dbReference>
<dbReference type="PANTHER" id="PTHR32385:SF15">
    <property type="entry name" value="INOSITOL PHOSPHOCERAMIDE MANNOSYLTRANSFERASE 1"/>
    <property type="match status" value="1"/>
</dbReference>
<keyword evidence="2" id="KW-1185">Reference proteome</keyword>
<dbReference type="Pfam" id="PF04488">
    <property type="entry name" value="Gly_transf_sug"/>
    <property type="match status" value="1"/>
</dbReference>
<dbReference type="SUPFAM" id="SSF53448">
    <property type="entry name" value="Nucleotide-diphospho-sugar transferases"/>
    <property type="match status" value="1"/>
</dbReference>
<dbReference type="AlphaFoldDB" id="A0A5B9DRX2"/>
<dbReference type="InterPro" id="IPR029044">
    <property type="entry name" value="Nucleotide-diphossugar_trans"/>
</dbReference>
<dbReference type="Proteomes" id="UP000321062">
    <property type="component" value="Chromosome"/>
</dbReference>
<reference evidence="1 2" key="1">
    <citation type="journal article" date="2015" name="Int. J. Syst. Evol. Microbiol.">
        <title>Youhaiella tibetensis gen. nov., sp. nov., isolated from subsurface sediment.</title>
        <authorList>
            <person name="Wang Y.X."/>
            <person name="Huang F.Q."/>
            <person name="Nogi Y."/>
            <person name="Pang S.J."/>
            <person name="Wang P.K."/>
            <person name="Lv J."/>
        </authorList>
    </citation>
    <scope>NUCLEOTIDE SEQUENCE [LARGE SCALE GENOMIC DNA]</scope>
    <source>
        <strain evidence="2">fig4</strain>
    </source>
</reference>
<accession>A0A5B9DRX2</accession>
<dbReference type="EMBL" id="CP041690">
    <property type="protein sequence ID" value="QEE21529.1"/>
    <property type="molecule type" value="Genomic_DNA"/>
</dbReference>
<dbReference type="PANTHER" id="PTHR32385">
    <property type="entry name" value="MANNOSYL PHOSPHORYLINOSITOL CERAMIDE SYNTHASE"/>
    <property type="match status" value="1"/>
</dbReference>
<dbReference type="GO" id="GO:0016020">
    <property type="term" value="C:membrane"/>
    <property type="evidence" value="ECO:0007669"/>
    <property type="project" value="GOC"/>
</dbReference>
<dbReference type="GO" id="GO:0051999">
    <property type="term" value="P:mannosyl-inositol phosphorylceramide biosynthetic process"/>
    <property type="evidence" value="ECO:0007669"/>
    <property type="project" value="TreeGrafter"/>
</dbReference>